<dbReference type="EMBL" id="CCYD01000007">
    <property type="protein sequence ID" value="CEG35186.1"/>
    <property type="molecule type" value="Genomic_DNA"/>
</dbReference>
<protein>
    <submittedName>
        <fullName evidence="1">Uncharacterized protein</fullName>
    </submittedName>
</protein>
<dbReference type="GeneID" id="36408992"/>
<accession>A0A0P1A3X4</accession>
<name>A0A0P1A3X4_PLAHL</name>
<dbReference type="RefSeq" id="XP_024571555.1">
    <property type="nucleotide sequence ID" value="XM_024718112.1"/>
</dbReference>
<organism evidence="1 2">
    <name type="scientific">Plasmopara halstedii</name>
    <name type="common">Downy mildew of sunflower</name>
    <dbReference type="NCBI Taxonomy" id="4781"/>
    <lineage>
        <taxon>Eukaryota</taxon>
        <taxon>Sar</taxon>
        <taxon>Stramenopiles</taxon>
        <taxon>Oomycota</taxon>
        <taxon>Peronosporomycetes</taxon>
        <taxon>Peronosporales</taxon>
        <taxon>Peronosporaceae</taxon>
        <taxon>Plasmopara</taxon>
    </lineage>
</organism>
<evidence type="ECO:0000313" key="1">
    <source>
        <dbReference type="EMBL" id="CEG35186.1"/>
    </source>
</evidence>
<keyword evidence="2" id="KW-1185">Reference proteome</keyword>
<sequence>MAVQERCDAVKPSSSKESLMAINPVMFQTDYRRATREVNLSAVSVEEASPTWKVFEPNILKTLTPPSQAYCVQFSILSTHLGRGILCCLNLISFLHLFP</sequence>
<dbReference type="AlphaFoldDB" id="A0A0P1A3X4"/>
<dbReference type="Proteomes" id="UP000054928">
    <property type="component" value="Unassembled WGS sequence"/>
</dbReference>
<evidence type="ECO:0000313" key="2">
    <source>
        <dbReference type="Proteomes" id="UP000054928"/>
    </source>
</evidence>
<proteinExistence type="predicted"/>
<reference evidence="2" key="1">
    <citation type="submission" date="2014-09" db="EMBL/GenBank/DDBJ databases">
        <authorList>
            <person name="Sharma Rahul"/>
            <person name="Thines Marco"/>
        </authorList>
    </citation>
    <scope>NUCLEOTIDE SEQUENCE [LARGE SCALE GENOMIC DNA]</scope>
</reference>